<dbReference type="Pfam" id="PF02929">
    <property type="entry name" value="Bgal_small_N"/>
    <property type="match status" value="1"/>
</dbReference>
<dbReference type="InterPro" id="IPR008979">
    <property type="entry name" value="Galactose-bd-like_sf"/>
</dbReference>
<keyword evidence="10" id="KW-0732">Signal</keyword>
<evidence type="ECO:0000256" key="5">
    <source>
        <dbReference type="ARBA" id="ARBA00012756"/>
    </source>
</evidence>
<evidence type="ECO:0000259" key="14">
    <source>
        <dbReference type="Pfam" id="PF02929"/>
    </source>
</evidence>
<dbReference type="GO" id="GO:0030246">
    <property type="term" value="F:carbohydrate binding"/>
    <property type="evidence" value="ECO:0007669"/>
    <property type="project" value="InterPro"/>
</dbReference>
<gene>
    <name evidence="15" type="ORF">SAMN05661044_00070</name>
</gene>
<evidence type="ECO:0000313" key="16">
    <source>
        <dbReference type="Proteomes" id="UP000199421"/>
    </source>
</evidence>
<dbReference type="InterPro" id="IPR006103">
    <property type="entry name" value="Glyco_hydro_2_cat"/>
</dbReference>
<evidence type="ECO:0000313" key="15">
    <source>
        <dbReference type="EMBL" id="SEK36923.1"/>
    </source>
</evidence>
<evidence type="ECO:0000256" key="8">
    <source>
        <dbReference type="ARBA" id="ARBA00023295"/>
    </source>
</evidence>
<dbReference type="Pfam" id="PF02837">
    <property type="entry name" value="Glyco_hydro_2_N"/>
    <property type="match status" value="1"/>
</dbReference>
<dbReference type="InterPro" id="IPR017853">
    <property type="entry name" value="GH"/>
</dbReference>
<protein>
    <recommendedName>
        <fullName evidence="5">beta-galactosidase</fullName>
        <ecNumber evidence="5">3.2.1.23</ecNumber>
    </recommendedName>
    <alternativeName>
        <fullName evidence="9">Lactase</fullName>
    </alternativeName>
</protein>
<dbReference type="EC" id="3.2.1.23" evidence="5"/>
<evidence type="ECO:0000256" key="6">
    <source>
        <dbReference type="ARBA" id="ARBA00022801"/>
    </source>
</evidence>
<evidence type="ECO:0000256" key="2">
    <source>
        <dbReference type="ARBA" id="ARBA00001913"/>
    </source>
</evidence>
<comment type="catalytic activity">
    <reaction evidence="1">
        <text>Hydrolysis of terminal non-reducing beta-D-galactose residues in beta-D-galactosides.</text>
        <dbReference type="EC" id="3.2.1.23"/>
    </reaction>
</comment>
<dbReference type="SUPFAM" id="SSF51445">
    <property type="entry name" value="(Trans)glycosidases"/>
    <property type="match status" value="1"/>
</dbReference>
<keyword evidence="6" id="KW-0378">Hydrolase</keyword>
<evidence type="ECO:0000256" key="9">
    <source>
        <dbReference type="ARBA" id="ARBA00032230"/>
    </source>
</evidence>
<keyword evidence="8" id="KW-0326">Glycosidase</keyword>
<feature type="chain" id="PRO_5011610911" description="beta-galactosidase" evidence="10">
    <location>
        <begin position="21"/>
        <end position="929"/>
    </location>
</feature>
<evidence type="ECO:0000259" key="11">
    <source>
        <dbReference type="Pfam" id="PF00703"/>
    </source>
</evidence>
<evidence type="ECO:0000256" key="10">
    <source>
        <dbReference type="SAM" id="SignalP"/>
    </source>
</evidence>
<dbReference type="RefSeq" id="WP_238383627.1">
    <property type="nucleotide sequence ID" value="NZ_FOAF01000001.1"/>
</dbReference>
<dbReference type="Proteomes" id="UP000199421">
    <property type="component" value="Unassembled WGS sequence"/>
</dbReference>
<evidence type="ECO:0000256" key="1">
    <source>
        <dbReference type="ARBA" id="ARBA00001412"/>
    </source>
</evidence>
<dbReference type="InterPro" id="IPR013783">
    <property type="entry name" value="Ig-like_fold"/>
</dbReference>
<dbReference type="Gene3D" id="3.20.20.80">
    <property type="entry name" value="Glycosidases"/>
    <property type="match status" value="1"/>
</dbReference>
<evidence type="ECO:0000256" key="7">
    <source>
        <dbReference type="ARBA" id="ARBA00022837"/>
    </source>
</evidence>
<dbReference type="EMBL" id="FOAF01000001">
    <property type="protein sequence ID" value="SEK36923.1"/>
    <property type="molecule type" value="Genomic_DNA"/>
</dbReference>
<dbReference type="PANTHER" id="PTHR46323:SF2">
    <property type="entry name" value="BETA-GALACTOSIDASE"/>
    <property type="match status" value="1"/>
</dbReference>
<feature type="domain" description="Glycosyl hydrolases family 2 sugar binding" evidence="13">
    <location>
        <begin position="56"/>
        <end position="191"/>
    </location>
</feature>
<dbReference type="Gene3D" id="2.60.120.260">
    <property type="entry name" value="Galactose-binding domain-like"/>
    <property type="match status" value="1"/>
</dbReference>
<dbReference type="InterPro" id="IPR011013">
    <property type="entry name" value="Gal_mutarotase_sf_dom"/>
</dbReference>
<feature type="signal peptide" evidence="10">
    <location>
        <begin position="1"/>
        <end position="20"/>
    </location>
</feature>
<dbReference type="Gene3D" id="2.60.40.10">
    <property type="entry name" value="Immunoglobulins"/>
    <property type="match status" value="2"/>
</dbReference>
<dbReference type="SUPFAM" id="SSF49303">
    <property type="entry name" value="beta-Galactosidase/glucuronidase domain"/>
    <property type="match status" value="2"/>
</dbReference>
<evidence type="ECO:0000256" key="4">
    <source>
        <dbReference type="ARBA" id="ARBA00011245"/>
    </source>
</evidence>
<dbReference type="GO" id="GO:0005990">
    <property type="term" value="P:lactose catabolic process"/>
    <property type="evidence" value="ECO:0007669"/>
    <property type="project" value="TreeGrafter"/>
</dbReference>
<dbReference type="SUPFAM" id="SSF49785">
    <property type="entry name" value="Galactose-binding domain-like"/>
    <property type="match status" value="1"/>
</dbReference>
<dbReference type="InterPro" id="IPR006104">
    <property type="entry name" value="Glyco_hydro_2_N"/>
</dbReference>
<dbReference type="InterPro" id="IPR004199">
    <property type="entry name" value="B-gal_small/dom_5"/>
</dbReference>
<comment type="subunit">
    <text evidence="4">Monomer.</text>
</comment>
<feature type="domain" description="Glycoside hydrolase family 2 catalytic" evidence="12">
    <location>
        <begin position="296"/>
        <end position="414"/>
    </location>
</feature>
<dbReference type="STRING" id="407022.SAMN05661044_00070"/>
<dbReference type="GO" id="GO:0004565">
    <property type="term" value="F:beta-galactosidase activity"/>
    <property type="evidence" value="ECO:0007669"/>
    <property type="project" value="UniProtKB-EC"/>
</dbReference>
<evidence type="ECO:0000259" key="13">
    <source>
        <dbReference type="Pfam" id="PF02837"/>
    </source>
</evidence>
<comment type="similarity">
    <text evidence="3">Belongs to the glycosyl hydrolase 2 family.</text>
</comment>
<reference evidence="16" key="1">
    <citation type="submission" date="2016-10" db="EMBL/GenBank/DDBJ databases">
        <authorList>
            <person name="Varghese N."/>
            <person name="Submissions S."/>
        </authorList>
    </citation>
    <scope>NUCLEOTIDE SEQUENCE [LARGE SCALE GENOMIC DNA]</scope>
    <source>
        <strain evidence="16">DSM 18733</strain>
    </source>
</reference>
<proteinExistence type="inferred from homology"/>
<keyword evidence="7" id="KW-0106">Calcium</keyword>
<dbReference type="InterPro" id="IPR050347">
    <property type="entry name" value="Bact_Beta-galactosidase"/>
</dbReference>
<feature type="domain" description="Beta galactosidase small chain/" evidence="14">
    <location>
        <begin position="718"/>
        <end position="818"/>
    </location>
</feature>
<evidence type="ECO:0000256" key="3">
    <source>
        <dbReference type="ARBA" id="ARBA00007401"/>
    </source>
</evidence>
<dbReference type="InterPro" id="IPR014718">
    <property type="entry name" value="GH-type_carb-bd"/>
</dbReference>
<dbReference type="InterPro" id="IPR006102">
    <property type="entry name" value="Ig-like_GH2"/>
</dbReference>
<evidence type="ECO:0000259" key="12">
    <source>
        <dbReference type="Pfam" id="PF02836"/>
    </source>
</evidence>
<dbReference type="Pfam" id="PF00703">
    <property type="entry name" value="Glyco_hydro_2"/>
    <property type="match status" value="1"/>
</dbReference>
<dbReference type="Gene3D" id="2.70.98.10">
    <property type="match status" value="1"/>
</dbReference>
<comment type="cofactor">
    <cofactor evidence="2">
        <name>Ca(2+)</name>
        <dbReference type="ChEBI" id="CHEBI:29108"/>
    </cofactor>
</comment>
<dbReference type="InterPro" id="IPR036156">
    <property type="entry name" value="Beta-gal/glucu_dom_sf"/>
</dbReference>
<name>A0A1H7GFF0_OLID1</name>
<dbReference type="GO" id="GO:0009341">
    <property type="term" value="C:beta-galactosidase complex"/>
    <property type="evidence" value="ECO:0007669"/>
    <property type="project" value="InterPro"/>
</dbReference>
<organism evidence="15 16">
    <name type="scientific">Olivibacter domesticus</name>
    <name type="common">Pseudosphingobacterium domesticum</name>
    <dbReference type="NCBI Taxonomy" id="407022"/>
    <lineage>
        <taxon>Bacteria</taxon>
        <taxon>Pseudomonadati</taxon>
        <taxon>Bacteroidota</taxon>
        <taxon>Sphingobacteriia</taxon>
        <taxon>Sphingobacteriales</taxon>
        <taxon>Sphingobacteriaceae</taxon>
        <taxon>Olivibacter</taxon>
    </lineage>
</organism>
<dbReference type="PANTHER" id="PTHR46323">
    <property type="entry name" value="BETA-GALACTOSIDASE"/>
    <property type="match status" value="1"/>
</dbReference>
<dbReference type="SUPFAM" id="SSF74650">
    <property type="entry name" value="Galactose mutarotase-like"/>
    <property type="match status" value="1"/>
</dbReference>
<dbReference type="AlphaFoldDB" id="A0A1H7GFF0"/>
<dbReference type="PRINTS" id="PR00132">
    <property type="entry name" value="GLHYDRLASE2"/>
</dbReference>
<keyword evidence="16" id="KW-1185">Reference proteome</keyword>
<sequence length="929" mass="104577">MKINLFFLAFLVFSALSSKGQQTTSYQRVYLSGKDAASAVEWDFKVSDGRKAGTWSKLAVPANWELHGFGIYNYGHDHEKPERKLGKEIGEYKHSFDIPKDWKGKTIKIVFAGAMTDTKVKINGQSAGDLHQGGFYEFKYDITSLLKYGTKNLLEVTVAKHSANTSVNNAERESDFWIFGGIYRPVYLEVLPSNHFSRIAVDAQASGKFSALLQLNKPIKSASVEVKITDLKTGQDVKEFTAPLPETASSITADVANVKSWNPEDPNLYEAAFTLLVKGQRIYTKKERIGFRTVELRKNDGIYVNGTKVVFKGVNRHSFYPNTGRALSEANHLEDISLMKDMNMNAVRMSHYPPDERFLTLCDSLGLFVLDEVTGWQASYDTIVGPKLIKETVLRDENHPSVVIWDHGNEGGWNFANEKWFHHWDIQKRPVIYPWLNKNGVDAFHYPTYKAGINRLSNGNNIFMPTEMIHGLYDGGHGANLDDFWTDYMHNPRAAGGFLWALVDEAVVRTDRADSLDADGTNAPDGIVGPYREKEGSYFTIKDIWSPVQIKPMVVNEKYNGQLIIENHYLYTNLENCKIEWELKGISNWKAVTLSSGKQSLANTLPGESSRITLALPQDFAKADWLALSVTDPSGHKINNWTWPIHSANNFSNKKLTAPTEEDPASIAKDSLGEYLVYKANETAVYFRKNSFMLDKVVKGNHEYALGGPLITDGNKLKEVKQEVDQQGNQVIRLAYETYPNAVTWTLFRNGQLKLETSAPGSKTDTADYLGINFSFPEENVKSIRWVGDGPYRVWQNRLRGPKFGVWEKNYNNTITGYNSVGKLAYPEFKGYHANLYAYELVVSQGSFKVYTETPNLFFRLFTPENAPDANNNLKVAFPAGDLSFLYKIPAIGTKFHSAESMGPSSANIKNVGHNGDENDPIVLWFDFD</sequence>
<dbReference type="Pfam" id="PF02836">
    <property type="entry name" value="Glyco_hydro_2_C"/>
    <property type="match status" value="1"/>
</dbReference>
<feature type="domain" description="Glycoside hydrolase family 2 immunoglobulin-like beta-sandwich" evidence="11">
    <location>
        <begin position="203"/>
        <end position="292"/>
    </location>
</feature>
<dbReference type="InterPro" id="IPR006101">
    <property type="entry name" value="Glyco_hydro_2"/>
</dbReference>
<accession>A0A1H7GFF0</accession>